<dbReference type="Gene3D" id="3.40.50.1220">
    <property type="entry name" value="TPP-binding domain"/>
    <property type="match status" value="1"/>
</dbReference>
<keyword evidence="3 6" id="KW-0808">Transferase</keyword>
<evidence type="ECO:0000256" key="7">
    <source>
        <dbReference type="PROSITE-ProRule" id="PRU00236"/>
    </source>
</evidence>
<dbReference type="EC" id="2.3.1.-" evidence="6"/>
<dbReference type="AlphaFoldDB" id="R7SCZ5"/>
<keyword evidence="4 6" id="KW-0520">NAD</keyword>
<comment type="catalytic activity">
    <reaction evidence="6">
        <text>N(6)-malonyl-L-lysyl-[protein] + NAD(+) + H2O = 2''-O-malonyl-ADP-D-ribose + nicotinamide + L-lysyl-[protein]</text>
        <dbReference type="Rhea" id="RHEA:47672"/>
        <dbReference type="Rhea" id="RHEA-COMP:9752"/>
        <dbReference type="Rhea" id="RHEA-COMP:11878"/>
        <dbReference type="ChEBI" id="CHEBI:15377"/>
        <dbReference type="ChEBI" id="CHEBI:17154"/>
        <dbReference type="ChEBI" id="CHEBI:29969"/>
        <dbReference type="ChEBI" id="CHEBI:57540"/>
        <dbReference type="ChEBI" id="CHEBI:87831"/>
        <dbReference type="ChEBI" id="CHEBI:87833"/>
    </reaction>
</comment>
<evidence type="ECO:0000256" key="4">
    <source>
        <dbReference type="ARBA" id="ARBA00023027"/>
    </source>
</evidence>
<protein>
    <recommendedName>
        <fullName evidence="6">NAD-dependent protein deacylase</fullName>
        <ecNumber evidence="6">2.3.1.-</ecNumber>
    </recommendedName>
    <alternativeName>
        <fullName evidence="6">Regulatory protein SIR2 homolog 5</fullName>
    </alternativeName>
</protein>
<comment type="similarity">
    <text evidence="6">Belongs to the sirtuin family. Class III subfamily.</text>
</comment>
<comment type="catalytic activity">
    <reaction evidence="6">
        <text>N(6)-glutaryl-L-lysyl-[protein] + NAD(+) + H2O = 2''-O-glutaryl-ADP-D-ribose + nicotinamide + L-lysyl-[protein]</text>
        <dbReference type="Rhea" id="RHEA:47664"/>
        <dbReference type="Rhea" id="RHEA-COMP:9752"/>
        <dbReference type="Rhea" id="RHEA-COMP:11875"/>
        <dbReference type="ChEBI" id="CHEBI:15377"/>
        <dbReference type="ChEBI" id="CHEBI:17154"/>
        <dbReference type="ChEBI" id="CHEBI:29969"/>
        <dbReference type="ChEBI" id="CHEBI:57540"/>
        <dbReference type="ChEBI" id="CHEBI:87828"/>
        <dbReference type="ChEBI" id="CHEBI:87829"/>
    </reaction>
</comment>
<proteinExistence type="inferred from homology"/>
<gene>
    <name evidence="9" type="ORF">CONPUDRAFT_140641</name>
</gene>
<dbReference type="HAMAP" id="MF_01121">
    <property type="entry name" value="Sirtuin_ClassIII"/>
    <property type="match status" value="1"/>
</dbReference>
<dbReference type="InterPro" id="IPR029035">
    <property type="entry name" value="DHS-like_NAD/FAD-binding_dom"/>
</dbReference>
<evidence type="ECO:0000256" key="1">
    <source>
        <dbReference type="ARBA" id="ARBA00004173"/>
    </source>
</evidence>
<dbReference type="GO" id="GO:0036055">
    <property type="term" value="F:protein-succinyllysine desuccinylase activity"/>
    <property type="evidence" value="ECO:0007669"/>
    <property type="project" value="UniProtKB-UniRule"/>
</dbReference>
<feature type="binding site" evidence="7">
    <location>
        <position position="155"/>
    </location>
    <ligand>
        <name>Zn(2+)</name>
        <dbReference type="ChEBI" id="CHEBI:29105"/>
    </ligand>
</feature>
<evidence type="ECO:0000256" key="3">
    <source>
        <dbReference type="ARBA" id="ARBA00022679"/>
    </source>
</evidence>
<comment type="domain">
    <text evidence="6">In contrast to class I sirtuins, class III sirtuins have only weak deacetylase activity. Difference in substrate specificity is probably due to a larger hydrophobic pocket with 2 residues (Tyr-63 and Arg-66) that bind to malonylated and succinylated substrates and define the specificity.</text>
</comment>
<dbReference type="Pfam" id="PF02146">
    <property type="entry name" value="SIR2"/>
    <property type="match status" value="1"/>
</dbReference>
<comment type="caution">
    <text evidence="6">Lacks conserved residue(s) required for the propagation of feature annotation.</text>
</comment>
<dbReference type="GO" id="GO:0005739">
    <property type="term" value="C:mitochondrion"/>
    <property type="evidence" value="ECO:0007669"/>
    <property type="project" value="UniProtKB-SubCell"/>
</dbReference>
<sequence>MEAFQEILKRSKNIVAIAGAGLSAGSGIPTFRGAGGLWRKYDAISLATPEAFRSDPSLVWQFYHYRRTIAGQKSPNAAHYALASLSIPSVLKRVAPNAESFTLVTQNIDGLSTRAFREVAQRHSLSERDIDNLTRDTIIEMHGRLFDVLCTDSSCGHREHNTTNPICPALAGTEEITERHHEIDEWPAIAPLDLPRCPKCDALARPGVVWFGEGIQRTYTIDSVVEKADLALVVGTSSTVYPASGYQSIVAESGGNVAVFNIDDDTISSGRHLSFIGKCEDILPTALFGADVPEHPKAVKGDESCT</sequence>
<evidence type="ECO:0000259" key="8">
    <source>
        <dbReference type="PROSITE" id="PS50305"/>
    </source>
</evidence>
<dbReference type="eggNOG" id="KOG2684">
    <property type="taxonomic scope" value="Eukaryota"/>
</dbReference>
<feature type="binding site" evidence="6 7">
    <location>
        <position position="150"/>
    </location>
    <ligand>
        <name>Zn(2+)</name>
        <dbReference type="ChEBI" id="CHEBI:29105"/>
    </ligand>
</feature>
<comment type="cofactor">
    <cofactor evidence="6">
        <name>Zn(2+)</name>
        <dbReference type="ChEBI" id="CHEBI:29105"/>
    </cofactor>
    <text evidence="6">Binds 1 zinc ion per subunit.</text>
</comment>
<dbReference type="GO" id="GO:0017136">
    <property type="term" value="F:histone deacetylase activity, NAD-dependent"/>
    <property type="evidence" value="ECO:0007669"/>
    <property type="project" value="TreeGrafter"/>
</dbReference>
<evidence type="ECO:0000313" key="10">
    <source>
        <dbReference type="Proteomes" id="UP000053558"/>
    </source>
</evidence>
<comment type="subcellular location">
    <subcellularLocation>
        <location evidence="1 6">Mitochondrion</location>
    </subcellularLocation>
</comment>
<keyword evidence="5 6" id="KW-0496">Mitochondrion</keyword>
<dbReference type="GO" id="GO:0070403">
    <property type="term" value="F:NAD+ binding"/>
    <property type="evidence" value="ECO:0007669"/>
    <property type="project" value="UniProtKB-UniRule"/>
</dbReference>
<feature type="binding site" evidence="6">
    <location>
        <begin position="106"/>
        <end position="109"/>
    </location>
    <ligand>
        <name>NAD(+)</name>
        <dbReference type="ChEBI" id="CHEBI:57540"/>
    </ligand>
</feature>
<dbReference type="PANTHER" id="PTHR11085:SF10">
    <property type="entry name" value="NAD-DEPENDENT PROTEIN DEACYLASE SIRTUIN-5, MITOCHONDRIAL-RELATED"/>
    <property type="match status" value="1"/>
</dbReference>
<dbReference type="Proteomes" id="UP000053558">
    <property type="component" value="Unassembled WGS sequence"/>
</dbReference>
<dbReference type="GO" id="GO:0036054">
    <property type="term" value="F:protein-malonyllysine demalonylase activity"/>
    <property type="evidence" value="ECO:0007669"/>
    <property type="project" value="UniProtKB-UniRule"/>
</dbReference>
<dbReference type="EMBL" id="JH711595">
    <property type="protein sequence ID" value="EIW74038.1"/>
    <property type="molecule type" value="Genomic_DNA"/>
</dbReference>
<evidence type="ECO:0000256" key="2">
    <source>
        <dbReference type="ARBA" id="ARBA00006924"/>
    </source>
</evidence>
<feature type="binding site" evidence="6">
    <location>
        <position position="63"/>
    </location>
    <ligand>
        <name>substrate</name>
    </ligand>
</feature>
<keyword evidence="10" id="KW-1185">Reference proteome</keyword>
<feature type="binding site" evidence="6">
    <location>
        <begin position="235"/>
        <end position="237"/>
    </location>
    <ligand>
        <name>NAD(+)</name>
        <dbReference type="ChEBI" id="CHEBI:57540"/>
    </ligand>
</feature>
<dbReference type="GeneID" id="19201555"/>
<feature type="domain" description="Deacetylase sirtuin-type" evidence="8">
    <location>
        <begin position="1"/>
        <end position="298"/>
    </location>
</feature>
<comment type="similarity">
    <text evidence="2">Belongs to the sirtuin family. Class I subfamily.</text>
</comment>
<feature type="binding site" evidence="7">
    <location>
        <position position="197"/>
    </location>
    <ligand>
        <name>Zn(2+)</name>
        <dbReference type="ChEBI" id="CHEBI:29105"/>
    </ligand>
</feature>
<feature type="active site" description="Proton acceptor" evidence="6 7">
    <location>
        <position position="142"/>
    </location>
</feature>
<dbReference type="KEGG" id="cput:CONPUDRAFT_140641"/>
<feature type="binding site" evidence="6">
    <location>
        <begin position="261"/>
        <end position="263"/>
    </location>
    <ligand>
        <name>NAD(+)</name>
        <dbReference type="ChEBI" id="CHEBI:57540"/>
    </ligand>
</feature>
<feature type="binding site" evidence="6">
    <location>
        <position position="279"/>
    </location>
    <ligand>
        <name>NAD(+)</name>
        <dbReference type="ChEBI" id="CHEBI:57540"/>
    </ligand>
</feature>
<dbReference type="InterPro" id="IPR003000">
    <property type="entry name" value="Sirtuin"/>
</dbReference>
<evidence type="ECO:0000256" key="5">
    <source>
        <dbReference type="ARBA" id="ARBA00023128"/>
    </source>
</evidence>
<keyword evidence="6 7" id="KW-0862">Zinc</keyword>
<feature type="binding site" evidence="6">
    <location>
        <position position="66"/>
    </location>
    <ligand>
        <name>substrate</name>
    </ligand>
</feature>
<feature type="binding site" evidence="6">
    <location>
        <begin position="19"/>
        <end position="38"/>
    </location>
    <ligand>
        <name>NAD(+)</name>
        <dbReference type="ChEBI" id="CHEBI:57540"/>
    </ligand>
</feature>
<dbReference type="PROSITE" id="PS50305">
    <property type="entry name" value="SIRTUIN"/>
    <property type="match status" value="1"/>
</dbReference>
<evidence type="ECO:0000313" key="9">
    <source>
        <dbReference type="EMBL" id="EIW74038.1"/>
    </source>
</evidence>
<accession>R7SCZ5</accession>
<dbReference type="GO" id="GO:0005634">
    <property type="term" value="C:nucleus"/>
    <property type="evidence" value="ECO:0007669"/>
    <property type="project" value="TreeGrafter"/>
</dbReference>
<dbReference type="Gene3D" id="3.30.1600.10">
    <property type="entry name" value="SIR2/SIRT2 'Small Domain"/>
    <property type="match status" value="1"/>
</dbReference>
<dbReference type="OrthoDB" id="424302at2759"/>
<dbReference type="InterPro" id="IPR026591">
    <property type="entry name" value="Sirtuin_cat_small_dom_sf"/>
</dbReference>
<dbReference type="InterPro" id="IPR027546">
    <property type="entry name" value="Sirtuin_class_III"/>
</dbReference>
<dbReference type="RefSeq" id="XP_007775755.1">
    <property type="nucleotide sequence ID" value="XM_007777565.1"/>
</dbReference>
<dbReference type="SUPFAM" id="SSF52467">
    <property type="entry name" value="DHS-like NAD/FAD-binding domain"/>
    <property type="match status" value="1"/>
</dbReference>
<dbReference type="OMA" id="KWIAAGP"/>
<dbReference type="GO" id="GO:0008270">
    <property type="term" value="F:zinc ion binding"/>
    <property type="evidence" value="ECO:0007669"/>
    <property type="project" value="UniProtKB-UniRule"/>
</dbReference>
<reference evidence="10" key="1">
    <citation type="journal article" date="2012" name="Science">
        <title>The Paleozoic origin of enzymatic lignin decomposition reconstructed from 31 fungal genomes.</title>
        <authorList>
            <person name="Floudas D."/>
            <person name="Binder M."/>
            <person name="Riley R."/>
            <person name="Barry K."/>
            <person name="Blanchette R.A."/>
            <person name="Henrissat B."/>
            <person name="Martinez A.T."/>
            <person name="Otillar R."/>
            <person name="Spatafora J.W."/>
            <person name="Yadav J.S."/>
            <person name="Aerts A."/>
            <person name="Benoit I."/>
            <person name="Boyd A."/>
            <person name="Carlson A."/>
            <person name="Copeland A."/>
            <person name="Coutinho P.M."/>
            <person name="de Vries R.P."/>
            <person name="Ferreira P."/>
            <person name="Findley K."/>
            <person name="Foster B."/>
            <person name="Gaskell J."/>
            <person name="Glotzer D."/>
            <person name="Gorecki P."/>
            <person name="Heitman J."/>
            <person name="Hesse C."/>
            <person name="Hori C."/>
            <person name="Igarashi K."/>
            <person name="Jurgens J.A."/>
            <person name="Kallen N."/>
            <person name="Kersten P."/>
            <person name="Kohler A."/>
            <person name="Kuees U."/>
            <person name="Kumar T.K.A."/>
            <person name="Kuo A."/>
            <person name="LaButti K."/>
            <person name="Larrondo L.F."/>
            <person name="Lindquist E."/>
            <person name="Ling A."/>
            <person name="Lombard V."/>
            <person name="Lucas S."/>
            <person name="Lundell T."/>
            <person name="Martin R."/>
            <person name="McLaughlin D.J."/>
            <person name="Morgenstern I."/>
            <person name="Morin E."/>
            <person name="Murat C."/>
            <person name="Nagy L.G."/>
            <person name="Nolan M."/>
            <person name="Ohm R.A."/>
            <person name="Patyshakuliyeva A."/>
            <person name="Rokas A."/>
            <person name="Ruiz-Duenas F.J."/>
            <person name="Sabat G."/>
            <person name="Salamov A."/>
            <person name="Samejima M."/>
            <person name="Schmutz J."/>
            <person name="Slot J.C."/>
            <person name="St John F."/>
            <person name="Stenlid J."/>
            <person name="Sun H."/>
            <person name="Sun S."/>
            <person name="Syed K."/>
            <person name="Tsang A."/>
            <person name="Wiebenga A."/>
            <person name="Young D."/>
            <person name="Pisabarro A."/>
            <person name="Eastwood D.C."/>
            <person name="Martin F."/>
            <person name="Cullen D."/>
            <person name="Grigoriev I.V."/>
            <person name="Hibbett D.S."/>
        </authorList>
    </citation>
    <scope>NUCLEOTIDE SEQUENCE [LARGE SCALE GENOMIC DNA]</scope>
    <source>
        <strain evidence="10">RWD-64-598 SS2</strain>
    </source>
</reference>
<dbReference type="InterPro" id="IPR026590">
    <property type="entry name" value="Ssirtuin_cat_dom"/>
</dbReference>
<comment type="catalytic activity">
    <reaction evidence="6">
        <text>N(6)-succinyl-L-lysyl-[protein] + NAD(+) + H2O = 2''-O-succinyl-ADP-D-ribose + nicotinamide + L-lysyl-[protein]</text>
        <dbReference type="Rhea" id="RHEA:47668"/>
        <dbReference type="Rhea" id="RHEA-COMP:9752"/>
        <dbReference type="Rhea" id="RHEA-COMP:11877"/>
        <dbReference type="ChEBI" id="CHEBI:15377"/>
        <dbReference type="ChEBI" id="CHEBI:17154"/>
        <dbReference type="ChEBI" id="CHEBI:29969"/>
        <dbReference type="ChEBI" id="CHEBI:57540"/>
        <dbReference type="ChEBI" id="CHEBI:87830"/>
        <dbReference type="ChEBI" id="CHEBI:87832"/>
    </reaction>
</comment>
<keyword evidence="6 7" id="KW-0479">Metal-binding</keyword>
<evidence type="ECO:0000256" key="6">
    <source>
        <dbReference type="HAMAP-Rule" id="MF_03160"/>
    </source>
</evidence>
<name>R7SCZ5_CONPW</name>
<feature type="binding site" evidence="6 7">
    <location>
        <position position="200"/>
    </location>
    <ligand>
        <name>Zn(2+)</name>
        <dbReference type="ChEBI" id="CHEBI:29105"/>
    </ligand>
</feature>
<dbReference type="PANTHER" id="PTHR11085">
    <property type="entry name" value="NAD-DEPENDENT PROTEIN DEACYLASE SIRTUIN-5, MITOCHONDRIAL-RELATED"/>
    <property type="match status" value="1"/>
</dbReference>
<dbReference type="GO" id="GO:0061697">
    <property type="term" value="F:protein-glutaryllysine deglutarylase activity"/>
    <property type="evidence" value="ECO:0007669"/>
    <property type="project" value="RHEA"/>
</dbReference>
<comment type="function">
    <text evidence="6">NAD-dependent lysine demalonylase, desuccinylase and deglutarylase that specifically removes malonyl, succinyl and glutaryl groups on target proteins. Has weak NAD-dependent protein deacetylase activity; however this activity may not be physiologically relevant in vivo.</text>
</comment>
<dbReference type="InterPro" id="IPR050134">
    <property type="entry name" value="NAD-dep_sirtuin_deacylases"/>
</dbReference>
<organism evidence="9 10">
    <name type="scientific">Coniophora puteana (strain RWD-64-598)</name>
    <name type="common">Brown rot fungus</name>
    <dbReference type="NCBI Taxonomy" id="741705"/>
    <lineage>
        <taxon>Eukaryota</taxon>
        <taxon>Fungi</taxon>
        <taxon>Dikarya</taxon>
        <taxon>Basidiomycota</taxon>
        <taxon>Agaricomycotina</taxon>
        <taxon>Agaricomycetes</taxon>
        <taxon>Agaricomycetidae</taxon>
        <taxon>Boletales</taxon>
        <taxon>Coniophorineae</taxon>
        <taxon>Coniophoraceae</taxon>
        <taxon>Coniophora</taxon>
    </lineage>
</organism>